<keyword evidence="6" id="KW-0963">Cytoplasm</keyword>
<dbReference type="PROSITE" id="PS50166">
    <property type="entry name" value="IMPORTIN_B_NT"/>
    <property type="match status" value="1"/>
</dbReference>
<dbReference type="Pfam" id="PF03378">
    <property type="entry name" value="CAS_CSE1"/>
    <property type="match status" value="2"/>
</dbReference>
<dbReference type="GO" id="GO:0006606">
    <property type="term" value="P:protein import into nucleus"/>
    <property type="evidence" value="ECO:0007669"/>
    <property type="project" value="TreeGrafter"/>
</dbReference>
<evidence type="ECO:0000256" key="1">
    <source>
        <dbReference type="ARBA" id="ARBA00004123"/>
    </source>
</evidence>
<evidence type="ECO:0000256" key="2">
    <source>
        <dbReference type="ARBA" id="ARBA00004496"/>
    </source>
</evidence>
<dbReference type="GO" id="GO:0031267">
    <property type="term" value="F:small GTPase binding"/>
    <property type="evidence" value="ECO:0007669"/>
    <property type="project" value="InterPro"/>
</dbReference>
<keyword evidence="8" id="KW-0539">Nucleus</keyword>
<reference evidence="12 13" key="1">
    <citation type="submission" date="2020-06" db="EMBL/GenBank/DDBJ databases">
        <authorList>
            <consortium name="Wellcome Sanger Institute Data Sharing"/>
        </authorList>
    </citation>
    <scope>NUCLEOTIDE SEQUENCE [LARGE SCALE GENOMIC DNA]</scope>
</reference>
<dbReference type="GeneTree" id="ENSGT00550000074884"/>
<dbReference type="Ensembl" id="ENSDCDT00010063284.1">
    <property type="protein sequence ID" value="ENSDCDP00010052792.1"/>
    <property type="gene ID" value="ENSDCDG00010030776.1"/>
</dbReference>
<dbReference type="Pfam" id="PF08506">
    <property type="entry name" value="Cse1"/>
    <property type="match status" value="1"/>
</dbReference>
<dbReference type="InterPro" id="IPR016024">
    <property type="entry name" value="ARM-type_fold"/>
</dbReference>
<dbReference type="InterPro" id="IPR001494">
    <property type="entry name" value="Importin-beta_N"/>
</dbReference>
<dbReference type="Pfam" id="PF03810">
    <property type="entry name" value="IBN_N"/>
    <property type="match status" value="1"/>
</dbReference>
<comment type="subcellular location">
    <subcellularLocation>
        <location evidence="2">Cytoplasm</location>
    </subcellularLocation>
    <subcellularLocation>
        <location evidence="1">Nucleus</location>
    </subcellularLocation>
</comment>
<keyword evidence="5" id="KW-0813">Transport</keyword>
<dbReference type="InterPro" id="IPR005043">
    <property type="entry name" value="XPO2_C"/>
</dbReference>
<comment type="similarity">
    <text evidence="3">Belongs to the XPO2/CSE1 family.</text>
</comment>
<protein>
    <recommendedName>
        <fullName evidence="4">Exportin-2</fullName>
    </recommendedName>
    <alternativeName>
        <fullName evidence="10">Chromosome segregation 1-like protein</fullName>
    </alternativeName>
    <alternativeName>
        <fullName evidence="9">Importin-alpha re-exporter</fullName>
    </alternativeName>
</protein>
<dbReference type="PANTHER" id="PTHR10997:SF8">
    <property type="entry name" value="EXPORTIN-2"/>
    <property type="match status" value="1"/>
</dbReference>
<dbReference type="Gene3D" id="1.25.10.10">
    <property type="entry name" value="Leucine-rich Repeat Variant"/>
    <property type="match status" value="1"/>
</dbReference>
<proteinExistence type="inferred from homology"/>
<reference evidence="12" key="3">
    <citation type="submission" date="2025-09" db="UniProtKB">
        <authorList>
            <consortium name="Ensembl"/>
        </authorList>
    </citation>
    <scope>IDENTIFICATION</scope>
</reference>
<evidence type="ECO:0000313" key="12">
    <source>
        <dbReference type="Ensembl" id="ENSDCDP00010052792.1"/>
    </source>
</evidence>
<dbReference type="InterPro" id="IPR013713">
    <property type="entry name" value="XPO2_central"/>
</dbReference>
<keyword evidence="13" id="KW-1185">Reference proteome</keyword>
<dbReference type="Proteomes" id="UP000694580">
    <property type="component" value="Chromosome 12"/>
</dbReference>
<dbReference type="SUPFAM" id="SSF48371">
    <property type="entry name" value="ARM repeat"/>
    <property type="match status" value="1"/>
</dbReference>
<organism evidence="12 13">
    <name type="scientific">Denticeps clupeoides</name>
    <name type="common">denticle herring</name>
    <dbReference type="NCBI Taxonomy" id="299321"/>
    <lineage>
        <taxon>Eukaryota</taxon>
        <taxon>Metazoa</taxon>
        <taxon>Chordata</taxon>
        <taxon>Craniata</taxon>
        <taxon>Vertebrata</taxon>
        <taxon>Euteleostomi</taxon>
        <taxon>Actinopterygii</taxon>
        <taxon>Neopterygii</taxon>
        <taxon>Teleostei</taxon>
        <taxon>Clupei</taxon>
        <taxon>Clupeiformes</taxon>
        <taxon>Denticipitoidei</taxon>
        <taxon>Denticipitidae</taxon>
        <taxon>Denticeps</taxon>
    </lineage>
</organism>
<dbReference type="GO" id="GO:0005829">
    <property type="term" value="C:cytosol"/>
    <property type="evidence" value="ECO:0007669"/>
    <property type="project" value="TreeGrafter"/>
</dbReference>
<dbReference type="PANTHER" id="PTHR10997">
    <property type="entry name" value="IMPORTIN-7, 8, 11"/>
    <property type="match status" value="1"/>
</dbReference>
<evidence type="ECO:0000256" key="5">
    <source>
        <dbReference type="ARBA" id="ARBA00022448"/>
    </source>
</evidence>
<name>A0AAY4E4X0_9TELE</name>
<evidence type="ECO:0000256" key="6">
    <source>
        <dbReference type="ARBA" id="ARBA00022490"/>
    </source>
</evidence>
<dbReference type="InterPro" id="IPR011989">
    <property type="entry name" value="ARM-like"/>
</dbReference>
<dbReference type="GO" id="GO:0005049">
    <property type="term" value="F:nuclear export signal receptor activity"/>
    <property type="evidence" value="ECO:0007669"/>
    <property type="project" value="TreeGrafter"/>
</dbReference>
<reference evidence="12" key="2">
    <citation type="submission" date="2025-08" db="UniProtKB">
        <authorList>
            <consortium name="Ensembl"/>
        </authorList>
    </citation>
    <scope>IDENTIFICATION</scope>
</reference>
<sequence length="944" mass="107051">MDLNESNLQSLTDFLRKTLDPDPAVRRPAEKFLESVEGNQNYPILLLTLLEKSQDTVIRVCAAVTFKNYIKRNWRIIEDEPNKISDSDRTAIKANIVNLMLSSPEQIQKQLSDAISIIGREDFPQKWPDLLTEMVTRFQSGDFHIINGVLQTAHSLFKRYRHEFKSNELWLEIKLVLDTFAQPLTELFKATIELCRTHATDVNALKVLFSSLILISKLFYSLNFQDLPEFFEDNMETWMSNFHNLLNLDNKLLQTDDEEEAGLLELLKSQICDNAALYAQKYDEEFQVYLPRFVTAIWNLLVTTGQEVKYDLLVSNAIQFLASVCERPHYKHLFEDQNTLTSICEKVIVPNMEFRSADEEAFEDNSEEYIRRDLEGSDIDTRRRAACDLVRGLCKFFEGPVTAIFSGYVNSMLTEYAKNPGVNWKHKDAAIYLVTSLASKAQTQKHGITQANELVNLSEFFVNHILTDLKSPNVNEFPVLKADAIKYVMIFRSQLPKEQLMQAVPLLIAHLQAESTVEHTYAAHALERLFTMRGPNNTTLITAAEMAPFTEQLLNNLFKALALPGSSENEYIMKAIMRSFSLLQESIVPYVPTLIGQLTHKLLLVSKNPSKPHFNHYLFESIKNPSDVTFLFVPYVFQVMSLLLEIHTSAIPSSYMALFPHLLQPVLWERTGNIPPLVRLLQAYLEKGGSAIASTAADKIPGLLGVFQKLIASKANDHQGFYLLNSIIEHMPPESITQYRKQIFILLFQRLQSSKTTKFVKSFLVFINLYSVKYGAIALQEIFDSIQPKMFGMVVEKIVIPEVQKVSGQVEKKICAVGITKVLTECPAMMDTEYTKLWTPLLQALIGLFELPEDDSIPDDEHFIDIEDTPGYQTAFSQLAFAGKKEHDPIGEAVSNPKILLAQSLHKLSTACPGRVPSMLSTSLNAEALQFLQGYLQAASVQLV</sequence>
<dbReference type="GO" id="GO:0005635">
    <property type="term" value="C:nuclear envelope"/>
    <property type="evidence" value="ECO:0007669"/>
    <property type="project" value="TreeGrafter"/>
</dbReference>
<keyword evidence="7" id="KW-0653">Protein transport</keyword>
<feature type="domain" description="Importin N-terminal" evidence="11">
    <location>
        <begin position="29"/>
        <end position="102"/>
    </location>
</feature>
<dbReference type="SMART" id="SM00913">
    <property type="entry name" value="IBN_N"/>
    <property type="match status" value="1"/>
</dbReference>
<evidence type="ECO:0000256" key="10">
    <source>
        <dbReference type="ARBA" id="ARBA00032265"/>
    </source>
</evidence>
<evidence type="ECO:0000256" key="9">
    <source>
        <dbReference type="ARBA" id="ARBA00030693"/>
    </source>
</evidence>
<evidence type="ECO:0000256" key="4">
    <source>
        <dbReference type="ARBA" id="ARBA00018945"/>
    </source>
</evidence>
<evidence type="ECO:0000256" key="7">
    <source>
        <dbReference type="ARBA" id="ARBA00022927"/>
    </source>
</evidence>
<dbReference type="AlphaFoldDB" id="A0AAY4E4X0"/>
<evidence type="ECO:0000313" key="13">
    <source>
        <dbReference type="Proteomes" id="UP000694580"/>
    </source>
</evidence>
<evidence type="ECO:0000259" key="11">
    <source>
        <dbReference type="PROSITE" id="PS50166"/>
    </source>
</evidence>
<dbReference type="GO" id="GO:0006611">
    <property type="term" value="P:protein export from nucleus"/>
    <property type="evidence" value="ECO:0007669"/>
    <property type="project" value="TreeGrafter"/>
</dbReference>
<accession>A0AAY4E4X0</accession>
<evidence type="ECO:0000256" key="8">
    <source>
        <dbReference type="ARBA" id="ARBA00023242"/>
    </source>
</evidence>
<evidence type="ECO:0000256" key="3">
    <source>
        <dbReference type="ARBA" id="ARBA00008669"/>
    </source>
</evidence>
<gene>
    <name evidence="12" type="primary">CSE1L</name>
</gene>